<protein>
    <submittedName>
        <fullName evidence="1">Uncharacterized protein</fullName>
    </submittedName>
</protein>
<reference evidence="1" key="1">
    <citation type="journal article" date="2014" name="Front. Microbiol.">
        <title>High frequency of phylogenetically diverse reductive dehalogenase-homologous genes in deep subseafloor sedimentary metagenomes.</title>
        <authorList>
            <person name="Kawai M."/>
            <person name="Futagami T."/>
            <person name="Toyoda A."/>
            <person name="Takaki Y."/>
            <person name="Nishi S."/>
            <person name="Hori S."/>
            <person name="Arai W."/>
            <person name="Tsubouchi T."/>
            <person name="Morono Y."/>
            <person name="Uchiyama I."/>
            <person name="Ito T."/>
            <person name="Fujiyama A."/>
            <person name="Inagaki F."/>
            <person name="Takami H."/>
        </authorList>
    </citation>
    <scope>NUCLEOTIDE SEQUENCE</scope>
    <source>
        <strain evidence="1">Expedition CK06-06</strain>
    </source>
</reference>
<sequence length="150" mass="17095">MPGFRRTLSRAENKAIANSTFDLESIYVLIPELKKYDKKQVLLGISTETEHAETVGDKIETIAKIALDHLKEDPLYYKKLQKEVESAKKNAKVMPKLYYAKHIEPGIVRYEDEDVYVGNDALKKMNKTFAGCPVYVSHQGVNLETLQTDM</sequence>
<dbReference type="InterPro" id="IPR043720">
    <property type="entry name" value="DUF5661"/>
</dbReference>
<proteinExistence type="predicted"/>
<feature type="non-terminal residue" evidence="1">
    <location>
        <position position="150"/>
    </location>
</feature>
<gene>
    <name evidence="1" type="ORF">S01H4_48757</name>
</gene>
<dbReference type="Pfam" id="PF18905">
    <property type="entry name" value="DUF5661"/>
    <property type="match status" value="1"/>
</dbReference>
<dbReference type="AlphaFoldDB" id="X1CLQ1"/>
<dbReference type="EMBL" id="BART01027508">
    <property type="protein sequence ID" value="GAG93927.1"/>
    <property type="molecule type" value="Genomic_DNA"/>
</dbReference>
<accession>X1CLQ1</accession>
<name>X1CLQ1_9ZZZZ</name>
<comment type="caution">
    <text evidence="1">The sequence shown here is derived from an EMBL/GenBank/DDBJ whole genome shotgun (WGS) entry which is preliminary data.</text>
</comment>
<organism evidence="1">
    <name type="scientific">marine sediment metagenome</name>
    <dbReference type="NCBI Taxonomy" id="412755"/>
    <lineage>
        <taxon>unclassified sequences</taxon>
        <taxon>metagenomes</taxon>
        <taxon>ecological metagenomes</taxon>
    </lineage>
</organism>
<evidence type="ECO:0000313" key="1">
    <source>
        <dbReference type="EMBL" id="GAG93927.1"/>
    </source>
</evidence>